<organism evidence="2 3">
    <name type="scientific">Gracilibacillus salinarum</name>
    <dbReference type="NCBI Taxonomy" id="2932255"/>
    <lineage>
        <taxon>Bacteria</taxon>
        <taxon>Bacillati</taxon>
        <taxon>Bacillota</taxon>
        <taxon>Bacilli</taxon>
        <taxon>Bacillales</taxon>
        <taxon>Bacillaceae</taxon>
        <taxon>Gracilibacillus</taxon>
    </lineage>
</organism>
<feature type="transmembrane region" description="Helical" evidence="1">
    <location>
        <begin position="20"/>
        <end position="47"/>
    </location>
</feature>
<feature type="transmembrane region" description="Helical" evidence="1">
    <location>
        <begin position="142"/>
        <end position="165"/>
    </location>
</feature>
<name>A0ABY4GGZ3_9BACI</name>
<dbReference type="Pfam" id="PF04854">
    <property type="entry name" value="DUF624"/>
    <property type="match status" value="1"/>
</dbReference>
<dbReference type="EMBL" id="CP095071">
    <property type="protein sequence ID" value="UOQ83414.1"/>
    <property type="molecule type" value="Genomic_DNA"/>
</dbReference>
<feature type="transmembrane region" description="Helical" evidence="1">
    <location>
        <begin position="106"/>
        <end position="130"/>
    </location>
</feature>
<keyword evidence="1" id="KW-1133">Transmembrane helix</keyword>
<reference evidence="2 3" key="1">
    <citation type="submission" date="2022-04" db="EMBL/GenBank/DDBJ databases">
        <title>Gracilibacillus sp. isolated from saltern.</title>
        <authorList>
            <person name="Won M."/>
            <person name="Lee C.-M."/>
            <person name="Woen H.-Y."/>
            <person name="Kwon S.-W."/>
        </authorList>
    </citation>
    <scope>NUCLEOTIDE SEQUENCE [LARGE SCALE GENOMIC DNA]</scope>
    <source>
        <strain evidence="2 3">SSPM10-3</strain>
    </source>
</reference>
<protein>
    <submittedName>
        <fullName evidence="2">DUF624 domain-containing protein</fullName>
    </submittedName>
</protein>
<keyword evidence="3" id="KW-1185">Reference proteome</keyword>
<feature type="transmembrane region" description="Helical" evidence="1">
    <location>
        <begin position="73"/>
        <end position="94"/>
    </location>
</feature>
<evidence type="ECO:0000313" key="2">
    <source>
        <dbReference type="EMBL" id="UOQ83414.1"/>
    </source>
</evidence>
<dbReference type="RefSeq" id="WP_244740285.1">
    <property type="nucleotide sequence ID" value="NZ_CP095071.1"/>
</dbReference>
<dbReference type="Proteomes" id="UP000831537">
    <property type="component" value="Chromosome"/>
</dbReference>
<proteinExistence type="predicted"/>
<evidence type="ECO:0000256" key="1">
    <source>
        <dbReference type="SAM" id="Phobius"/>
    </source>
</evidence>
<gene>
    <name evidence="2" type="ORF">MUN87_11640</name>
</gene>
<keyword evidence="1" id="KW-0812">Transmembrane</keyword>
<evidence type="ECO:0000313" key="3">
    <source>
        <dbReference type="Proteomes" id="UP000831537"/>
    </source>
</evidence>
<dbReference type="InterPro" id="IPR006938">
    <property type="entry name" value="DUF624"/>
</dbReference>
<feature type="transmembrane region" description="Helical" evidence="1">
    <location>
        <begin position="171"/>
        <end position="193"/>
    </location>
</feature>
<keyword evidence="1" id="KW-0472">Membrane</keyword>
<accession>A0ABY4GGZ3</accession>
<sequence>MKESVILVGCNWVVRLAYINVLWCVFTMLGGIIFGWAPATVSSFTIMRRWMEKEEFRILPYFWKIYKKEFLQANASGLINLVIFIILLTNLLILSNTSSLLTPVFIIGNWSLFLLFTIFMLIFYVVYTFVEGSTLLKYQQALFFSISRLPISLLILLVNASWVWILFQFPGLILLFSVSVSLLFTFVLARFSWLNMIANYYKGSAI</sequence>